<gene>
    <name evidence="2" type="ORF">Vafri_3783</name>
</gene>
<protein>
    <submittedName>
        <fullName evidence="2">Uncharacterized protein</fullName>
    </submittedName>
</protein>
<feature type="non-terminal residue" evidence="2">
    <location>
        <position position="1"/>
    </location>
</feature>
<keyword evidence="3" id="KW-1185">Reference proteome</keyword>
<comment type="caution">
    <text evidence="2">The sequence shown here is derived from an EMBL/GenBank/DDBJ whole genome shotgun (WGS) entry which is preliminary data.</text>
</comment>
<evidence type="ECO:0000313" key="3">
    <source>
        <dbReference type="Proteomes" id="UP000747399"/>
    </source>
</evidence>
<sequence length="208" mass="20820">KHDRRSVPNELSPSARGYAKIGAGGPPGGGGGGLTPISDEEVAAGPVPVATAAAVAKPAGTDDDDDVELGHKQIIMCTDLTSFGLPAGAATVAAVSTVSEPVTSERQTRASQEVDTEAVSEQLIAIRLGGSDLTPTEATKPEADPVTTEAGTGGGLRSESGVPGLFGALKKMLEKETSVGAEGAGEEVRQAHRECIVAEPAGPSVVET</sequence>
<evidence type="ECO:0000313" key="2">
    <source>
        <dbReference type="EMBL" id="GIL46917.1"/>
    </source>
</evidence>
<dbReference type="Proteomes" id="UP000747399">
    <property type="component" value="Unassembled WGS sequence"/>
</dbReference>
<name>A0A8J4EU26_9CHLO</name>
<dbReference type="AlphaFoldDB" id="A0A8J4EU26"/>
<dbReference type="EMBL" id="BNCO01000004">
    <property type="protein sequence ID" value="GIL46917.1"/>
    <property type="molecule type" value="Genomic_DNA"/>
</dbReference>
<feature type="region of interest" description="Disordered" evidence="1">
    <location>
        <begin position="98"/>
        <end position="117"/>
    </location>
</feature>
<organism evidence="2 3">
    <name type="scientific">Volvox africanus</name>
    <dbReference type="NCBI Taxonomy" id="51714"/>
    <lineage>
        <taxon>Eukaryota</taxon>
        <taxon>Viridiplantae</taxon>
        <taxon>Chlorophyta</taxon>
        <taxon>core chlorophytes</taxon>
        <taxon>Chlorophyceae</taxon>
        <taxon>CS clade</taxon>
        <taxon>Chlamydomonadales</taxon>
        <taxon>Volvocaceae</taxon>
        <taxon>Volvox</taxon>
    </lineage>
</organism>
<feature type="compositionally biased region" description="Gly residues" evidence="1">
    <location>
        <begin position="22"/>
        <end position="34"/>
    </location>
</feature>
<accession>A0A8J4EU26</accession>
<proteinExistence type="predicted"/>
<feature type="region of interest" description="Disordered" evidence="1">
    <location>
        <begin position="128"/>
        <end position="161"/>
    </location>
</feature>
<reference evidence="2" key="1">
    <citation type="journal article" date="2021" name="Proc. Natl. Acad. Sci. U.S.A.">
        <title>Three genomes in the algal genus Volvox reveal the fate of a haploid sex-determining region after a transition to homothallism.</title>
        <authorList>
            <person name="Yamamoto K."/>
            <person name="Hamaji T."/>
            <person name="Kawai-Toyooka H."/>
            <person name="Matsuzaki R."/>
            <person name="Takahashi F."/>
            <person name="Nishimura Y."/>
            <person name="Kawachi M."/>
            <person name="Noguchi H."/>
            <person name="Minakuchi Y."/>
            <person name="Umen J.G."/>
            <person name="Toyoda A."/>
            <person name="Nozaki H."/>
        </authorList>
    </citation>
    <scope>NUCLEOTIDE SEQUENCE</scope>
    <source>
        <strain evidence="2">NIES-3780</strain>
    </source>
</reference>
<feature type="region of interest" description="Disordered" evidence="1">
    <location>
        <begin position="1"/>
        <end position="45"/>
    </location>
</feature>
<evidence type="ECO:0000256" key="1">
    <source>
        <dbReference type="SAM" id="MobiDB-lite"/>
    </source>
</evidence>